<dbReference type="Gene3D" id="1.10.10.2840">
    <property type="entry name" value="PucR C-terminal helix-turn-helix domain"/>
    <property type="match status" value="1"/>
</dbReference>
<evidence type="ECO:0000313" key="2">
    <source>
        <dbReference type="EMBL" id="MDP9823742.1"/>
    </source>
</evidence>
<dbReference type="InterPro" id="IPR051448">
    <property type="entry name" value="CdaR-like_regulators"/>
</dbReference>
<dbReference type="PANTHER" id="PTHR33744">
    <property type="entry name" value="CARBOHYDRATE DIACID REGULATOR"/>
    <property type="match status" value="1"/>
</dbReference>
<organism evidence="2 3">
    <name type="scientific">Nocardioides massiliensis</name>
    <dbReference type="NCBI Taxonomy" id="1325935"/>
    <lineage>
        <taxon>Bacteria</taxon>
        <taxon>Bacillati</taxon>
        <taxon>Actinomycetota</taxon>
        <taxon>Actinomycetes</taxon>
        <taxon>Propionibacteriales</taxon>
        <taxon>Nocardioidaceae</taxon>
        <taxon>Nocardioides</taxon>
    </lineage>
</organism>
<keyword evidence="3" id="KW-1185">Reference proteome</keyword>
<feature type="domain" description="PucR C-terminal helix-turn-helix" evidence="1">
    <location>
        <begin position="460"/>
        <end position="516"/>
    </location>
</feature>
<gene>
    <name evidence="2" type="ORF">J2S59_003551</name>
</gene>
<dbReference type="Proteomes" id="UP001240447">
    <property type="component" value="Unassembled WGS sequence"/>
</dbReference>
<dbReference type="PANTHER" id="PTHR33744:SF17">
    <property type="entry name" value="CONSERVED PROTEIN"/>
    <property type="match status" value="1"/>
</dbReference>
<dbReference type="InterPro" id="IPR042070">
    <property type="entry name" value="PucR_C-HTH_sf"/>
</dbReference>
<dbReference type="EMBL" id="JAUSQM010000001">
    <property type="protein sequence ID" value="MDP9823742.1"/>
    <property type="molecule type" value="Genomic_DNA"/>
</dbReference>
<evidence type="ECO:0000259" key="1">
    <source>
        <dbReference type="Pfam" id="PF13556"/>
    </source>
</evidence>
<evidence type="ECO:0000313" key="3">
    <source>
        <dbReference type="Proteomes" id="UP001240447"/>
    </source>
</evidence>
<name>A0ABT9NTZ6_9ACTN</name>
<sequence>MVMIDDVVAGVGPAVLTVVIAGAADAVVTDVVVADPGTDDLGGPDDLVLGAGVAAPDAAAALVRACAGRGAPAVVLGAHVAGDRAVRTAAEAAGVWLVGVRPSVSWVQLVWLLRSVVASGEADGLVGGDAGVLDDLFGVADAVAAIIDAPVTIEDSQSRVLAYSRGQDSSDPVRHSTIVGRRVPAPVLAHFRGQGVFRRLTSSDEPLFVPAEGDVRARFVFPVRAGEEWLGSVWAVVDEPVAPHLVAEVRRITAALAVHLLRVRAQADLVRRTAEAELARFLQEPSATASLPAASGAALGAAPWRVALLATLQPDAGDPRRDLELWRTSLRRHGWAEPRLCLVHDRVHAVVGADEGAPEDGTRAGTWAWLVALVADLHRSDPVHRAAAGGAVSAVADLPRSREEAAEAYAVLGELACTTHEESWAARVLARVRAAVTDAAPTGPVARLVEHDRTHGTAYVVTLGAHLRWPGRPRAAAAELDIHPNTLRQRMARIGPLLDVDLDDPEVRLALQVQMTALSPHADENSF</sequence>
<dbReference type="InterPro" id="IPR025736">
    <property type="entry name" value="PucR_C-HTH_dom"/>
</dbReference>
<dbReference type="RefSeq" id="WP_068124373.1">
    <property type="nucleotide sequence ID" value="NZ_CCXJ01000708.1"/>
</dbReference>
<accession>A0ABT9NTZ6</accession>
<comment type="caution">
    <text evidence="2">The sequence shown here is derived from an EMBL/GenBank/DDBJ whole genome shotgun (WGS) entry which is preliminary data.</text>
</comment>
<protein>
    <submittedName>
        <fullName evidence="2">Sugar diacid utilization regulator</fullName>
    </submittedName>
</protein>
<proteinExistence type="predicted"/>
<reference evidence="2 3" key="1">
    <citation type="submission" date="2023-07" db="EMBL/GenBank/DDBJ databases">
        <title>Sequencing the genomes of 1000 actinobacteria strains.</title>
        <authorList>
            <person name="Klenk H.-P."/>
        </authorList>
    </citation>
    <scope>NUCLEOTIDE SEQUENCE [LARGE SCALE GENOMIC DNA]</scope>
    <source>
        <strain evidence="2 3">GD13</strain>
    </source>
</reference>
<dbReference type="Pfam" id="PF13556">
    <property type="entry name" value="HTH_30"/>
    <property type="match status" value="1"/>
</dbReference>